<dbReference type="InterPro" id="IPR018750">
    <property type="entry name" value="DUF2306_membrane"/>
</dbReference>
<keyword evidence="1" id="KW-1133">Transmembrane helix</keyword>
<dbReference type="Proteomes" id="UP001220395">
    <property type="component" value="Chromosome"/>
</dbReference>
<feature type="transmembrane region" description="Helical" evidence="1">
    <location>
        <begin position="108"/>
        <end position="128"/>
    </location>
</feature>
<gene>
    <name evidence="2" type="ORF">PQ455_15300</name>
</gene>
<accession>A0ABY7TJN0</accession>
<keyword evidence="1" id="KW-0472">Membrane</keyword>
<feature type="transmembrane region" description="Helical" evidence="1">
    <location>
        <begin position="51"/>
        <end position="71"/>
    </location>
</feature>
<dbReference type="RefSeq" id="WP_273686960.1">
    <property type="nucleotide sequence ID" value="NZ_CP117411.1"/>
</dbReference>
<proteinExistence type="predicted"/>
<feature type="transmembrane region" description="Helical" evidence="1">
    <location>
        <begin position="83"/>
        <end position="102"/>
    </location>
</feature>
<dbReference type="EMBL" id="CP117411">
    <property type="protein sequence ID" value="WCT72986.1"/>
    <property type="molecule type" value="Genomic_DNA"/>
</dbReference>
<keyword evidence="1" id="KW-0812">Transmembrane</keyword>
<keyword evidence="3" id="KW-1185">Reference proteome</keyword>
<evidence type="ECO:0000313" key="3">
    <source>
        <dbReference type="Proteomes" id="UP001220395"/>
    </source>
</evidence>
<organism evidence="2 3">
    <name type="scientific">Sphingomonas naphthae</name>
    <dbReference type="NCBI Taxonomy" id="1813468"/>
    <lineage>
        <taxon>Bacteria</taxon>
        <taxon>Pseudomonadati</taxon>
        <taxon>Pseudomonadota</taxon>
        <taxon>Alphaproteobacteria</taxon>
        <taxon>Sphingomonadales</taxon>
        <taxon>Sphingomonadaceae</taxon>
        <taxon>Sphingomonas</taxon>
    </lineage>
</organism>
<reference evidence="2 3" key="1">
    <citation type="submission" date="2023-02" db="EMBL/GenBank/DDBJ databases">
        <title>Genome sequence of Sphingomonas naphthae.</title>
        <authorList>
            <person name="Kim S."/>
            <person name="Heo J."/>
            <person name="Kwon S.-W."/>
        </authorList>
    </citation>
    <scope>NUCLEOTIDE SEQUENCE [LARGE SCALE GENOMIC DNA]</scope>
    <source>
        <strain evidence="2 3">KACC 18716</strain>
    </source>
</reference>
<evidence type="ECO:0000313" key="2">
    <source>
        <dbReference type="EMBL" id="WCT72986.1"/>
    </source>
</evidence>
<dbReference type="Pfam" id="PF10067">
    <property type="entry name" value="DUF2306"/>
    <property type="match status" value="1"/>
</dbReference>
<sequence length="169" mass="18245">MATAPISSPMHVGWFQKALGALALLLAAMLVIAIARRAGGPGLPVAQMPWWLIVHMLTVIPALPLGAYLLLRPKGTSRHRLLGKIWSGLMVVTAVASFGTLLPSAGGYLSWLHIFSAITLVGVPRLIWTARHHKVREHRATVTRVYAGLVGAGLFVFLPYRVLGGWLFG</sequence>
<name>A0ABY7TJN0_9SPHN</name>
<evidence type="ECO:0000256" key="1">
    <source>
        <dbReference type="SAM" id="Phobius"/>
    </source>
</evidence>
<feature type="transmembrane region" description="Helical" evidence="1">
    <location>
        <begin position="140"/>
        <end position="160"/>
    </location>
</feature>
<protein>
    <submittedName>
        <fullName evidence="2">DUF2306 domain-containing protein</fullName>
    </submittedName>
</protein>